<accession>A0A0E0P6F8</accession>
<proteinExistence type="predicted"/>
<name>A0A0E0P6F8_ORYRU</name>
<sequence length="201" mass="21797">MWLPHVSTSIFHLLSPLFPSQSKTPGGQRPKERIGGGWCSAGEACSGWQWHSLAAAVLAGKDNDAEPIKDEEAEAAFAHKDATWIQHRIFHSRTPSSRGAWDAVAGTGDGGYGGLLRCGDKDSGWDVALHRKTEHAAIIVVRAANEEGSQTLRRWMPTLMLTLAAERAYPWPVVVAVREKADRGKTMTNGSHTVFSPCVAT</sequence>
<evidence type="ECO:0000313" key="3">
    <source>
        <dbReference type="Proteomes" id="UP000008022"/>
    </source>
</evidence>
<reference evidence="2" key="2">
    <citation type="submission" date="2015-06" db="UniProtKB">
        <authorList>
            <consortium name="EnsemblPlants"/>
        </authorList>
    </citation>
    <scope>IDENTIFICATION</scope>
</reference>
<protein>
    <submittedName>
        <fullName evidence="2">Uncharacterized protein</fullName>
    </submittedName>
</protein>
<dbReference type="Proteomes" id="UP000008022">
    <property type="component" value="Unassembled WGS sequence"/>
</dbReference>
<evidence type="ECO:0000256" key="1">
    <source>
        <dbReference type="SAM" id="SignalP"/>
    </source>
</evidence>
<reference evidence="3" key="1">
    <citation type="submission" date="2013-06" db="EMBL/GenBank/DDBJ databases">
        <authorList>
            <person name="Zhao Q."/>
        </authorList>
    </citation>
    <scope>NUCLEOTIDE SEQUENCE</scope>
    <source>
        <strain evidence="3">cv. W1943</strain>
    </source>
</reference>
<organism evidence="2 3">
    <name type="scientific">Oryza rufipogon</name>
    <name type="common">Brownbeard rice</name>
    <name type="synonym">Asian wild rice</name>
    <dbReference type="NCBI Taxonomy" id="4529"/>
    <lineage>
        <taxon>Eukaryota</taxon>
        <taxon>Viridiplantae</taxon>
        <taxon>Streptophyta</taxon>
        <taxon>Embryophyta</taxon>
        <taxon>Tracheophyta</taxon>
        <taxon>Spermatophyta</taxon>
        <taxon>Magnoliopsida</taxon>
        <taxon>Liliopsida</taxon>
        <taxon>Poales</taxon>
        <taxon>Poaceae</taxon>
        <taxon>BOP clade</taxon>
        <taxon>Oryzoideae</taxon>
        <taxon>Oryzeae</taxon>
        <taxon>Oryzinae</taxon>
        <taxon>Oryza</taxon>
    </lineage>
</organism>
<feature type="chain" id="PRO_5002369965" evidence="1">
    <location>
        <begin position="23"/>
        <end position="201"/>
    </location>
</feature>
<dbReference type="HOGENOM" id="CLU_1362373_0_0_1"/>
<keyword evidence="3" id="KW-1185">Reference proteome</keyword>
<dbReference type="AlphaFoldDB" id="A0A0E0P6F8"/>
<evidence type="ECO:0000313" key="2">
    <source>
        <dbReference type="EnsemblPlants" id="ORUFI04G06230.1"/>
    </source>
</evidence>
<feature type="signal peptide" evidence="1">
    <location>
        <begin position="1"/>
        <end position="22"/>
    </location>
</feature>
<dbReference type="Gramene" id="ORUFI04G06230.1">
    <property type="protein sequence ID" value="ORUFI04G06230.1"/>
    <property type="gene ID" value="ORUFI04G06230"/>
</dbReference>
<dbReference type="EnsemblPlants" id="ORUFI04G06230.1">
    <property type="protein sequence ID" value="ORUFI04G06230.1"/>
    <property type="gene ID" value="ORUFI04G06230"/>
</dbReference>
<keyword evidence="1" id="KW-0732">Signal</keyword>